<feature type="chain" id="PRO_5002176334" description="Secreted protein" evidence="1">
    <location>
        <begin position="24"/>
        <end position="283"/>
    </location>
</feature>
<reference evidence="3" key="2">
    <citation type="submission" date="2015-01" db="EMBL/GenBank/DDBJ databases">
        <title>Evolutionary Origins and Diversification of the Mycorrhizal Mutualists.</title>
        <authorList>
            <consortium name="DOE Joint Genome Institute"/>
            <consortium name="Mycorrhizal Genomics Consortium"/>
            <person name="Kohler A."/>
            <person name="Kuo A."/>
            <person name="Nagy L.G."/>
            <person name="Floudas D."/>
            <person name="Copeland A."/>
            <person name="Barry K.W."/>
            <person name="Cichocki N."/>
            <person name="Veneault-Fourrey C."/>
            <person name="LaButti K."/>
            <person name="Lindquist E.A."/>
            <person name="Lipzen A."/>
            <person name="Lundell T."/>
            <person name="Morin E."/>
            <person name="Murat C."/>
            <person name="Riley R."/>
            <person name="Ohm R."/>
            <person name="Sun H."/>
            <person name="Tunlid A."/>
            <person name="Henrissat B."/>
            <person name="Grigoriev I.V."/>
            <person name="Hibbett D.S."/>
            <person name="Martin F."/>
        </authorList>
    </citation>
    <scope>NUCLEOTIDE SEQUENCE [LARGE SCALE GENOMIC DNA]</scope>
    <source>
        <strain evidence="3">Marx 270</strain>
    </source>
</reference>
<evidence type="ECO:0000256" key="1">
    <source>
        <dbReference type="SAM" id="SignalP"/>
    </source>
</evidence>
<keyword evidence="1" id="KW-0732">Signal</keyword>
<evidence type="ECO:0000313" key="2">
    <source>
        <dbReference type="EMBL" id="KIO01345.1"/>
    </source>
</evidence>
<reference evidence="2 3" key="1">
    <citation type="submission" date="2014-04" db="EMBL/GenBank/DDBJ databases">
        <authorList>
            <consortium name="DOE Joint Genome Institute"/>
            <person name="Kuo A."/>
            <person name="Kohler A."/>
            <person name="Costa M.D."/>
            <person name="Nagy L.G."/>
            <person name="Floudas D."/>
            <person name="Copeland A."/>
            <person name="Barry K.W."/>
            <person name="Cichocki N."/>
            <person name="Veneault-Fourrey C."/>
            <person name="LaButti K."/>
            <person name="Lindquist E.A."/>
            <person name="Lipzen A."/>
            <person name="Lundell T."/>
            <person name="Morin E."/>
            <person name="Murat C."/>
            <person name="Sun H."/>
            <person name="Tunlid A."/>
            <person name="Henrissat B."/>
            <person name="Grigoriev I.V."/>
            <person name="Hibbett D.S."/>
            <person name="Martin F."/>
            <person name="Nordberg H.P."/>
            <person name="Cantor M.N."/>
            <person name="Hua S.X."/>
        </authorList>
    </citation>
    <scope>NUCLEOTIDE SEQUENCE [LARGE SCALE GENOMIC DNA]</scope>
    <source>
        <strain evidence="2 3">Marx 270</strain>
    </source>
</reference>
<dbReference type="InParanoid" id="A0A0C3NK99"/>
<dbReference type="EMBL" id="KN831988">
    <property type="protein sequence ID" value="KIO01345.1"/>
    <property type="molecule type" value="Genomic_DNA"/>
</dbReference>
<feature type="signal peptide" evidence="1">
    <location>
        <begin position="1"/>
        <end position="23"/>
    </location>
</feature>
<organism evidence="2 3">
    <name type="scientific">Pisolithus tinctorius Marx 270</name>
    <dbReference type="NCBI Taxonomy" id="870435"/>
    <lineage>
        <taxon>Eukaryota</taxon>
        <taxon>Fungi</taxon>
        <taxon>Dikarya</taxon>
        <taxon>Basidiomycota</taxon>
        <taxon>Agaricomycotina</taxon>
        <taxon>Agaricomycetes</taxon>
        <taxon>Agaricomycetidae</taxon>
        <taxon>Boletales</taxon>
        <taxon>Sclerodermatineae</taxon>
        <taxon>Pisolithaceae</taxon>
        <taxon>Pisolithus</taxon>
    </lineage>
</organism>
<dbReference type="OrthoDB" id="10587812at2759"/>
<dbReference type="HOGENOM" id="CLU_983924_0_0_1"/>
<evidence type="ECO:0000313" key="3">
    <source>
        <dbReference type="Proteomes" id="UP000054217"/>
    </source>
</evidence>
<name>A0A0C3NK99_PISTI</name>
<evidence type="ECO:0008006" key="4">
    <source>
        <dbReference type="Google" id="ProtNLM"/>
    </source>
</evidence>
<proteinExistence type="predicted"/>
<sequence length="283" mass="32159">MFYPTAVLFVFRVICCLMDRLWCSCRMRQALWLRLIEGDVDDDVWLWVDGDEEWLRSEEPLGSLRRRSDIHRNCQKPKSAQCYTQIAPLRHCLVNRQLQRGGRAVHLSRLYCPHVQDSTHSIYSQWYRWQVLGRVSISNQCLGGCRRESQGGWVHMLSSALLWYAAVVQYDRLVRGKSSHLGGGLRILRALSVLGQVTVQGHNYSTRGDFGCLAAGSLFLLLFRFLRSRTRPVSSKSNSKANDGRKTRTLDEGTYFGHAISPMCQQIPASLAEACCAAILCTT</sequence>
<dbReference type="AlphaFoldDB" id="A0A0C3NK99"/>
<keyword evidence="3" id="KW-1185">Reference proteome</keyword>
<gene>
    <name evidence="2" type="ORF">M404DRAFT_729849</name>
</gene>
<accession>A0A0C3NK99</accession>
<dbReference type="Proteomes" id="UP000054217">
    <property type="component" value="Unassembled WGS sequence"/>
</dbReference>
<protein>
    <recommendedName>
        <fullName evidence="4">Secreted protein</fullName>
    </recommendedName>
</protein>